<dbReference type="PROSITE" id="PS50878">
    <property type="entry name" value="RT_POL"/>
    <property type="match status" value="1"/>
</dbReference>
<dbReference type="GO" id="GO:0004519">
    <property type="term" value="F:endonuclease activity"/>
    <property type="evidence" value="ECO:0007669"/>
    <property type="project" value="UniProtKB-KW"/>
</dbReference>
<evidence type="ECO:0000256" key="10">
    <source>
        <dbReference type="SAM" id="MobiDB-lite"/>
    </source>
</evidence>
<organism evidence="13 14">
    <name type="scientific">Aphanomyces astaci</name>
    <name type="common">Crayfish plague agent</name>
    <dbReference type="NCBI Taxonomy" id="112090"/>
    <lineage>
        <taxon>Eukaryota</taxon>
        <taxon>Sar</taxon>
        <taxon>Stramenopiles</taxon>
        <taxon>Oomycota</taxon>
        <taxon>Saprolegniomycetes</taxon>
        <taxon>Saprolegniales</taxon>
        <taxon>Verrucalvaceae</taxon>
        <taxon>Aphanomyces</taxon>
    </lineage>
</organism>
<keyword evidence="3" id="KW-0548">Nucleotidyltransferase</keyword>
<dbReference type="GO" id="GO:0004190">
    <property type="term" value="F:aspartic-type endopeptidase activity"/>
    <property type="evidence" value="ECO:0007669"/>
    <property type="project" value="UniProtKB-KW"/>
</dbReference>
<keyword evidence="8" id="KW-0695">RNA-directed DNA polymerase</keyword>
<dbReference type="GO" id="GO:0006508">
    <property type="term" value="P:proteolysis"/>
    <property type="evidence" value="ECO:0007669"/>
    <property type="project" value="UniProtKB-KW"/>
</dbReference>
<dbReference type="PANTHER" id="PTHR33064:SF37">
    <property type="entry name" value="RIBONUCLEASE H"/>
    <property type="match status" value="1"/>
</dbReference>
<dbReference type="Pfam" id="PF00078">
    <property type="entry name" value="RVT_1"/>
    <property type="match status" value="1"/>
</dbReference>
<keyword evidence="9" id="KW-0479">Metal-binding</keyword>
<keyword evidence="2" id="KW-0808">Transferase</keyword>
<dbReference type="InterPro" id="IPR041373">
    <property type="entry name" value="RT_RNaseH"/>
</dbReference>
<evidence type="ECO:0000256" key="7">
    <source>
        <dbReference type="ARBA" id="ARBA00022801"/>
    </source>
</evidence>
<feature type="non-terminal residue" evidence="13">
    <location>
        <position position="1354"/>
    </location>
</feature>
<evidence type="ECO:0000256" key="5">
    <source>
        <dbReference type="ARBA" id="ARBA00022750"/>
    </source>
</evidence>
<keyword evidence="9" id="KW-0862">Zinc</keyword>
<dbReference type="Proteomes" id="UP000469452">
    <property type="component" value="Unassembled WGS sequence"/>
</dbReference>
<sequence>MARNSKDRAQKPKAAATAPAAASSETEEEVPVTEPPLVPVVGGTTDVLPAVEESKSDEVRKTMEELAAANKAMGSARAASMTWDESRRRYGGQTMGPNWEQLPRPPIEGAYVDEDYPPPEKSDAEKRAEEKAEARAKLRAERRNRPDSTPDSEEEEKEYQEEQRKQAERRRINKANRPAKEKRIDHAKVARAAHDRRMLDTTLPSSSGWGPLTSGPPTPSSGGWGPNFNSNGPSLVVTDVQPPRITCMDRTFLVSWVKKRETYEDKLRANAQRMGGEWRRSAVGWIPSTDRSLLKATCTYVWRVPVEQLSEDDYRDRIMEIVGQPATKWTPTKSDMQNYCRTLSVDPHGDVTSRLVSFMERVDDVIDENGLRQQLKDSTMLRTFVKVVAARVTPSYLRDRVEEQMKTVPANDLVAFADILREQLDRTHDADMVNQQRNSYGSKRGREEDDQGRRITKHAKKANQAVRDQRELRGNYPRPPGGYIKPERSAAVWSPSTQKRTGDPPATKYGPQANSRPRHDDRHTQAVRDEARPRFAPGRDDRGMLCFVCQQPGHMARECPNKKDGDSGETSWKKGKNAVKRFKARERKANMQAKRMKKPQPPSKEDDGRWVRLNSVLEVPYCPDTGADQNIVPQAMVDELQALQPQLQVVKLAAPFVGTACNQMPFEASSYVDLTLTMQTAAGPVKVPGKRRCYVVNDGDEFLVSDDTLKTIGIDIDRLLEQVARLQVDEDGDDLEEVGGDYVELPQRSAVRAATMKAVLPVAKNEVEEALQGMIDGAVDNGFPMEHVKYLWDVLSKHDIWRIKFDGSDPPAKVKPLKVTPKDGCVPYRCKGRKHNLLEERFLKLFAQELLDAGVIKSNQQSAWCSPVNPVLKLDGRKSLKSADKWSDDDVLKNYRLTNDYRVVNSLTEPKAGTMPFQATILQNLRGKKAMGVFDLPKCFWQFPLHPDSWDMLSFMLNGCVYTPDRVMQGHVDSALYVQSTNEECYKDLLYKNMLIWIDDIFVYADTVKEYVDALESFFDRVAQYGFKLSPSKTKLFTDQVKWCGRIISGDGVKQDPERIEHLCAIPYPTNAGELQQFVCAVSWLRDSMTEYAQTVDPLQQCLTKALEGKGKKKRIASGVQLELTDGEKLAFDAVKSKLRSSVELSHPRDDATMCLFTDASDHGWSIVVTQVVAFDDDSPVQEQHHELLLCQSGMFAGAEMAWSVIKKEAYPIARACEKLNYMLMRLTGSKMYCDHKNLIHVFAPGEEWKAHTRGKLMRWAAIIGGYRYEIIHIDGIHNLWADMMSRWGQPTPSLATKRVKIRRGHGWSKKVKTRKVSPQAQPKLRPLDKDFLWSCVVDIRHAQDQHGATKPKR</sequence>
<feature type="compositionally biased region" description="Basic and acidic residues" evidence="10">
    <location>
        <begin position="160"/>
        <end position="170"/>
    </location>
</feature>
<feature type="region of interest" description="Disordered" evidence="10">
    <location>
        <begin position="71"/>
        <end position="230"/>
    </location>
</feature>
<feature type="compositionally biased region" description="Low complexity" evidence="10">
    <location>
        <begin position="14"/>
        <end position="24"/>
    </location>
</feature>
<reference evidence="13 14" key="1">
    <citation type="submission" date="2019-06" db="EMBL/GenBank/DDBJ databases">
        <title>Genomics analysis of Aphanomyces spp. identifies a new class of oomycete effector associated with host adaptation.</title>
        <authorList>
            <person name="Gaulin E."/>
        </authorList>
    </citation>
    <scope>NUCLEOTIDE SEQUENCE [LARGE SCALE GENOMIC DNA]</scope>
    <source>
        <strain evidence="13 14">E</strain>
    </source>
</reference>
<feature type="compositionally biased region" description="Basic and acidic residues" evidence="10">
    <location>
        <begin position="118"/>
        <end position="148"/>
    </location>
</feature>
<keyword evidence="4" id="KW-0540">Nuclease</keyword>
<evidence type="ECO:0000313" key="14">
    <source>
        <dbReference type="Proteomes" id="UP000469452"/>
    </source>
</evidence>
<dbReference type="VEuPathDB" id="FungiDB:H257_06962"/>
<feature type="region of interest" description="Disordered" evidence="10">
    <location>
        <begin position="427"/>
        <end position="540"/>
    </location>
</feature>
<evidence type="ECO:0000256" key="9">
    <source>
        <dbReference type="PROSITE-ProRule" id="PRU00047"/>
    </source>
</evidence>
<evidence type="ECO:0000259" key="12">
    <source>
        <dbReference type="PROSITE" id="PS50878"/>
    </source>
</evidence>
<evidence type="ECO:0000256" key="6">
    <source>
        <dbReference type="ARBA" id="ARBA00022759"/>
    </source>
</evidence>
<dbReference type="SMART" id="SM00343">
    <property type="entry name" value="ZnF_C2HC"/>
    <property type="match status" value="1"/>
</dbReference>
<protein>
    <recommendedName>
        <fullName evidence="15">CCHC-type domain-containing protein</fullName>
    </recommendedName>
</protein>
<proteinExistence type="predicted"/>
<dbReference type="SUPFAM" id="SSF56672">
    <property type="entry name" value="DNA/RNA polymerases"/>
    <property type="match status" value="1"/>
</dbReference>
<dbReference type="InterPro" id="IPR043128">
    <property type="entry name" value="Rev_trsase/Diguanyl_cyclase"/>
</dbReference>
<evidence type="ECO:0000256" key="4">
    <source>
        <dbReference type="ARBA" id="ARBA00022722"/>
    </source>
</evidence>
<feature type="region of interest" description="Disordered" evidence="10">
    <location>
        <begin position="1"/>
        <end position="44"/>
    </location>
</feature>
<dbReference type="InterPro" id="IPR043502">
    <property type="entry name" value="DNA/RNA_pol_sf"/>
</dbReference>
<evidence type="ECO:0000313" key="13">
    <source>
        <dbReference type="EMBL" id="KAF0710958.1"/>
    </source>
</evidence>
<keyword evidence="1" id="KW-0645">Protease</keyword>
<feature type="domain" description="CCHC-type" evidence="11">
    <location>
        <begin position="546"/>
        <end position="561"/>
    </location>
</feature>
<dbReference type="GO" id="GO:0008270">
    <property type="term" value="F:zinc ion binding"/>
    <property type="evidence" value="ECO:0007669"/>
    <property type="project" value="UniProtKB-KW"/>
</dbReference>
<dbReference type="SUPFAM" id="SSF57756">
    <property type="entry name" value="Retrovirus zinc finger-like domains"/>
    <property type="match status" value="1"/>
</dbReference>
<evidence type="ECO:0000256" key="8">
    <source>
        <dbReference type="ARBA" id="ARBA00022918"/>
    </source>
</evidence>
<evidence type="ECO:0000256" key="3">
    <source>
        <dbReference type="ARBA" id="ARBA00022695"/>
    </source>
</evidence>
<dbReference type="GO" id="GO:0003676">
    <property type="term" value="F:nucleic acid binding"/>
    <property type="evidence" value="ECO:0007669"/>
    <property type="project" value="InterPro"/>
</dbReference>
<evidence type="ECO:0000259" key="11">
    <source>
        <dbReference type="PROSITE" id="PS50158"/>
    </source>
</evidence>
<feature type="compositionally biased region" description="Basic and acidic residues" evidence="10">
    <location>
        <begin position="1"/>
        <end position="10"/>
    </location>
</feature>
<dbReference type="VEuPathDB" id="FungiDB:H257_16254"/>
<dbReference type="InterPro" id="IPR036875">
    <property type="entry name" value="Znf_CCHC_sf"/>
</dbReference>
<name>A0A6A4Z8G7_APHAT</name>
<dbReference type="InterPro" id="IPR051320">
    <property type="entry name" value="Viral_Replic_Matur_Polypro"/>
</dbReference>
<dbReference type="InterPro" id="IPR000477">
    <property type="entry name" value="RT_dom"/>
</dbReference>
<feature type="compositionally biased region" description="Low complexity" evidence="10">
    <location>
        <begin position="203"/>
        <end position="213"/>
    </location>
</feature>
<comment type="caution">
    <text evidence="13">The sequence shown here is derived from an EMBL/GenBank/DDBJ whole genome shotgun (WGS) entry which is preliminary data.</text>
</comment>
<accession>A0A6A4Z8G7</accession>
<dbReference type="Pfam" id="PF00098">
    <property type="entry name" value="zf-CCHC"/>
    <property type="match status" value="1"/>
</dbReference>
<feature type="compositionally biased region" description="Acidic residues" evidence="10">
    <location>
        <begin position="150"/>
        <end position="159"/>
    </location>
</feature>
<dbReference type="PROSITE" id="PS50158">
    <property type="entry name" value="ZF_CCHC"/>
    <property type="match status" value="1"/>
</dbReference>
<evidence type="ECO:0000256" key="1">
    <source>
        <dbReference type="ARBA" id="ARBA00022670"/>
    </source>
</evidence>
<evidence type="ECO:0008006" key="15">
    <source>
        <dbReference type="Google" id="ProtNLM"/>
    </source>
</evidence>
<feature type="compositionally biased region" description="Basic and acidic residues" evidence="10">
    <location>
        <begin position="517"/>
        <end position="540"/>
    </location>
</feature>
<dbReference type="Gene3D" id="3.30.70.270">
    <property type="match status" value="2"/>
</dbReference>
<keyword evidence="7" id="KW-0378">Hydrolase</keyword>
<dbReference type="CDD" id="cd01647">
    <property type="entry name" value="RT_LTR"/>
    <property type="match status" value="1"/>
</dbReference>
<feature type="domain" description="Reverse transcriptase" evidence="12">
    <location>
        <begin position="852"/>
        <end position="1048"/>
    </location>
</feature>
<keyword evidence="5" id="KW-0064">Aspartyl protease</keyword>
<dbReference type="Gene3D" id="3.10.10.10">
    <property type="entry name" value="HIV Type 1 Reverse Transcriptase, subunit A, domain 1"/>
    <property type="match status" value="1"/>
</dbReference>
<evidence type="ECO:0000256" key="2">
    <source>
        <dbReference type="ARBA" id="ARBA00022679"/>
    </source>
</evidence>
<feature type="region of interest" description="Disordered" evidence="10">
    <location>
        <begin position="589"/>
        <end position="608"/>
    </location>
</feature>
<dbReference type="EMBL" id="VJMI01018329">
    <property type="protein sequence ID" value="KAF0710958.1"/>
    <property type="molecule type" value="Genomic_DNA"/>
</dbReference>
<dbReference type="Pfam" id="PF17917">
    <property type="entry name" value="RT_RNaseH"/>
    <property type="match status" value="1"/>
</dbReference>
<dbReference type="Gene3D" id="4.10.60.10">
    <property type="entry name" value="Zinc finger, CCHC-type"/>
    <property type="match status" value="1"/>
</dbReference>
<keyword evidence="6" id="KW-0255">Endonuclease</keyword>
<keyword evidence="9" id="KW-0863">Zinc-finger</keyword>
<dbReference type="InterPro" id="IPR001878">
    <property type="entry name" value="Znf_CCHC"/>
</dbReference>
<gene>
    <name evidence="13" type="ORF">AaE_012303</name>
</gene>
<feature type="compositionally biased region" description="Basic and acidic residues" evidence="10">
    <location>
        <begin position="444"/>
        <end position="453"/>
    </location>
</feature>
<dbReference type="PANTHER" id="PTHR33064">
    <property type="entry name" value="POL PROTEIN"/>
    <property type="match status" value="1"/>
</dbReference>
<dbReference type="VEuPathDB" id="FungiDB:H257_07638"/>
<feature type="compositionally biased region" description="Basic and acidic residues" evidence="10">
    <location>
        <begin position="178"/>
        <end position="199"/>
    </location>
</feature>
<dbReference type="GO" id="GO:0003964">
    <property type="term" value="F:RNA-directed DNA polymerase activity"/>
    <property type="evidence" value="ECO:0007669"/>
    <property type="project" value="UniProtKB-KW"/>
</dbReference>